<feature type="region of interest" description="Disordered" evidence="6">
    <location>
        <begin position="19"/>
        <end position="80"/>
    </location>
</feature>
<dbReference type="Pfam" id="PF06839">
    <property type="entry name" value="Zn_ribbon_GRF"/>
    <property type="match status" value="1"/>
</dbReference>
<reference evidence="8 9" key="1">
    <citation type="submission" date="2018-11" db="EMBL/GenBank/DDBJ databases">
        <title>Genome sequence and assembly of Colletotrichum sidae.</title>
        <authorList>
            <person name="Gan P."/>
            <person name="Shirasu K."/>
        </authorList>
    </citation>
    <scope>NUCLEOTIDE SEQUENCE [LARGE SCALE GENOMIC DNA]</scope>
    <source>
        <strain evidence="8 9">CBS 518.97</strain>
    </source>
</reference>
<organism evidence="8 9">
    <name type="scientific">Colletotrichum sidae</name>
    <dbReference type="NCBI Taxonomy" id="1347389"/>
    <lineage>
        <taxon>Eukaryota</taxon>
        <taxon>Fungi</taxon>
        <taxon>Dikarya</taxon>
        <taxon>Ascomycota</taxon>
        <taxon>Pezizomycotina</taxon>
        <taxon>Sordariomycetes</taxon>
        <taxon>Hypocreomycetidae</taxon>
        <taxon>Glomerellales</taxon>
        <taxon>Glomerellaceae</taxon>
        <taxon>Colletotrichum</taxon>
        <taxon>Colletotrichum orbiculare species complex</taxon>
    </lineage>
</organism>
<name>A0A4R8TU58_9PEZI</name>
<feature type="compositionally biased region" description="Polar residues" evidence="6">
    <location>
        <begin position="181"/>
        <end position="190"/>
    </location>
</feature>
<evidence type="ECO:0000256" key="5">
    <source>
        <dbReference type="SAM" id="Coils"/>
    </source>
</evidence>
<feature type="region of interest" description="Disordered" evidence="6">
    <location>
        <begin position="251"/>
        <end position="344"/>
    </location>
</feature>
<evidence type="ECO:0000313" key="8">
    <source>
        <dbReference type="EMBL" id="TEA22769.1"/>
    </source>
</evidence>
<evidence type="ECO:0000256" key="4">
    <source>
        <dbReference type="PROSITE-ProRule" id="PRU01343"/>
    </source>
</evidence>
<keyword evidence="5" id="KW-0175">Coiled coil</keyword>
<accession>A0A4R8TU58</accession>
<protein>
    <recommendedName>
        <fullName evidence="7">GRF-type domain-containing protein</fullName>
    </recommendedName>
</protein>
<feature type="compositionally biased region" description="Polar residues" evidence="6">
    <location>
        <begin position="44"/>
        <end position="57"/>
    </location>
</feature>
<evidence type="ECO:0000256" key="3">
    <source>
        <dbReference type="ARBA" id="ARBA00022833"/>
    </source>
</evidence>
<keyword evidence="3" id="KW-0862">Zinc</keyword>
<dbReference type="PROSITE" id="PS51999">
    <property type="entry name" value="ZF_GRF"/>
    <property type="match status" value="1"/>
</dbReference>
<feature type="compositionally biased region" description="Low complexity" evidence="6">
    <location>
        <begin position="309"/>
        <end position="326"/>
    </location>
</feature>
<sequence>MVRRLPWTHPDLKVAYTVPRRNTPASESTSNMASRTPRGRKLVYNNSGSSANSSWRNRYTPGAGSGAGGGGGFGGTPSSQKQRLDGLFLEGNWYCNCEPRGLASYLRVAKNTKNKGRFFYTCPKGRKGGCDFFLWSEDAENRAGSGSNTMNLPPMPDDTFGGGGGAEETTPMKPPLGAASSLPTPSMTAPATRQRSMGEFVSTQKPFETTPSRTAAKRKRVLFEFDDDEDEDELFGNVSSDEERQMFEVMQSSAKKLGPPGTAAAAAPAAPAAAAPATPSTRRTAHAETPATVSRTLFPEAKRRKPDDGAVSFGSASTTSSGTAVPSSPPPPPGGTPGEEQLDPTAEVLDLLRAHKVEDAAALRDVRAALQKFALKAKGVARGRDSVRTALKKKDERIADLQERVASLENRNRVQKEQIEDFKAGIMDLYSKH</sequence>
<keyword evidence="9" id="KW-1185">Reference proteome</keyword>
<proteinExistence type="predicted"/>
<evidence type="ECO:0000256" key="6">
    <source>
        <dbReference type="SAM" id="MobiDB-lite"/>
    </source>
</evidence>
<feature type="domain" description="GRF-type" evidence="7">
    <location>
        <begin position="95"/>
        <end position="139"/>
    </location>
</feature>
<feature type="coiled-coil region" evidence="5">
    <location>
        <begin position="384"/>
        <end position="425"/>
    </location>
</feature>
<comment type="caution">
    <text evidence="8">The sequence shown here is derived from an EMBL/GenBank/DDBJ whole genome shotgun (WGS) entry which is preliminary data.</text>
</comment>
<feature type="compositionally biased region" description="Low complexity" evidence="6">
    <location>
        <begin position="258"/>
        <end position="279"/>
    </location>
</feature>
<feature type="compositionally biased region" description="Polar residues" evidence="6">
    <location>
        <begin position="23"/>
        <end position="34"/>
    </location>
</feature>
<dbReference type="PANTHER" id="PTHR33680">
    <property type="entry name" value="OS07G0190500 PROTEIN"/>
    <property type="match status" value="1"/>
</dbReference>
<evidence type="ECO:0000313" key="9">
    <source>
        <dbReference type="Proteomes" id="UP000295604"/>
    </source>
</evidence>
<keyword evidence="1" id="KW-0479">Metal-binding</keyword>
<evidence type="ECO:0000256" key="2">
    <source>
        <dbReference type="ARBA" id="ARBA00022771"/>
    </source>
</evidence>
<dbReference type="GO" id="GO:0008270">
    <property type="term" value="F:zinc ion binding"/>
    <property type="evidence" value="ECO:0007669"/>
    <property type="project" value="UniProtKB-KW"/>
</dbReference>
<feature type="compositionally biased region" description="Gly residues" evidence="6">
    <location>
        <begin position="63"/>
        <end position="75"/>
    </location>
</feature>
<gene>
    <name evidence="8" type="ORF">C8034_v005204</name>
</gene>
<keyword evidence="2 4" id="KW-0863">Zinc-finger</keyword>
<dbReference type="AlphaFoldDB" id="A0A4R8TU58"/>
<dbReference type="Proteomes" id="UP000295604">
    <property type="component" value="Unassembled WGS sequence"/>
</dbReference>
<feature type="region of interest" description="Disordered" evidence="6">
    <location>
        <begin position="143"/>
        <end position="190"/>
    </location>
</feature>
<evidence type="ECO:0000259" key="7">
    <source>
        <dbReference type="PROSITE" id="PS51999"/>
    </source>
</evidence>
<evidence type="ECO:0000256" key="1">
    <source>
        <dbReference type="ARBA" id="ARBA00022723"/>
    </source>
</evidence>
<dbReference type="PANTHER" id="PTHR33680:SF1">
    <property type="entry name" value="OS05G0489500 PROTEIN"/>
    <property type="match status" value="1"/>
</dbReference>
<dbReference type="InterPro" id="IPR010666">
    <property type="entry name" value="Znf_GRF"/>
</dbReference>
<dbReference type="EMBL" id="QAPF01000002">
    <property type="protein sequence ID" value="TEA22769.1"/>
    <property type="molecule type" value="Genomic_DNA"/>
</dbReference>